<evidence type="ECO:0000313" key="3">
    <source>
        <dbReference type="Proteomes" id="UP001515500"/>
    </source>
</evidence>
<evidence type="ECO:0000256" key="2">
    <source>
        <dbReference type="SAM" id="MobiDB-lite"/>
    </source>
</evidence>
<feature type="compositionally biased region" description="Low complexity" evidence="2">
    <location>
        <begin position="46"/>
        <end position="60"/>
    </location>
</feature>
<reference evidence="4" key="1">
    <citation type="submission" date="2025-08" db="UniProtKB">
        <authorList>
            <consortium name="RefSeq"/>
        </authorList>
    </citation>
    <scope>IDENTIFICATION</scope>
</reference>
<gene>
    <name evidence="4" type="primary">LOC120276325</name>
</gene>
<dbReference type="Proteomes" id="UP001515500">
    <property type="component" value="Chromosome 14"/>
</dbReference>
<protein>
    <submittedName>
        <fullName evidence="4">WEB family protein At1g75720-like</fullName>
    </submittedName>
</protein>
<proteinExistence type="predicted"/>
<accession>A0AB40CGL1</accession>
<dbReference type="GeneID" id="120276325"/>
<keyword evidence="3" id="KW-1185">Reference proteome</keyword>
<organism evidence="3 4">
    <name type="scientific">Dioscorea cayennensis subsp. rotundata</name>
    <name type="common">White Guinea yam</name>
    <name type="synonym">Dioscorea rotundata</name>
    <dbReference type="NCBI Taxonomy" id="55577"/>
    <lineage>
        <taxon>Eukaryota</taxon>
        <taxon>Viridiplantae</taxon>
        <taxon>Streptophyta</taxon>
        <taxon>Embryophyta</taxon>
        <taxon>Tracheophyta</taxon>
        <taxon>Spermatophyta</taxon>
        <taxon>Magnoliopsida</taxon>
        <taxon>Liliopsida</taxon>
        <taxon>Dioscoreales</taxon>
        <taxon>Dioscoreaceae</taxon>
        <taxon>Dioscorea</taxon>
    </lineage>
</organism>
<feature type="coiled-coil region" evidence="1">
    <location>
        <begin position="75"/>
        <end position="123"/>
    </location>
</feature>
<evidence type="ECO:0000256" key="1">
    <source>
        <dbReference type="SAM" id="Coils"/>
    </source>
</evidence>
<evidence type="ECO:0000313" key="4">
    <source>
        <dbReference type="RefSeq" id="XP_039138981.1"/>
    </source>
</evidence>
<keyword evidence="1" id="KW-0175">Coiled coil</keyword>
<name>A0AB40CGL1_DIOCR</name>
<sequence length="202" mass="22747">MSSNHGEVVTARPFRSVKEAVAVFGERLAAGDKLESNPNPIYAAISPQPSFSSSYSSSSQFNEDKEDELMIVNSLKKFEAELESVKRELMLMKERDIETETLVASLNEELKKSMSKLSAIEEKGGVQSERLRENKDIGREMSSEYWPALAQALSLGVVEGGYCERKRKAKIIKKKPIVPLLGDMFFKKKEKDDDHKTFKNAH</sequence>
<dbReference type="RefSeq" id="XP_039138981.1">
    <property type="nucleotide sequence ID" value="XM_039283047.1"/>
</dbReference>
<dbReference type="AlphaFoldDB" id="A0AB40CGL1"/>
<feature type="region of interest" description="Disordered" evidence="2">
    <location>
        <begin position="34"/>
        <end position="60"/>
    </location>
</feature>